<sequence>MALLLARLSEPSFGILLSPLLLLLLLVTWMPRTGPVGVRCQVVRARSSDGATLPGPRGEGRARRALVPEKPVSLLSSSFVLKGDATHNQAMVHWTGENSSCPEQCRLMWTEVD</sequence>
<name>A0AAV2KKI1_KNICA</name>
<proteinExistence type="predicted"/>
<evidence type="ECO:0000313" key="1">
    <source>
        <dbReference type="EMBL" id="CAL1590555.1"/>
    </source>
</evidence>
<gene>
    <name evidence="1" type="ORF">KC01_LOCUS20051</name>
</gene>
<evidence type="ECO:0000313" key="2">
    <source>
        <dbReference type="Proteomes" id="UP001497482"/>
    </source>
</evidence>
<dbReference type="EMBL" id="OZ035841">
    <property type="protein sequence ID" value="CAL1590555.1"/>
    <property type="molecule type" value="Genomic_DNA"/>
</dbReference>
<dbReference type="AlphaFoldDB" id="A0AAV2KKI1"/>
<accession>A0AAV2KKI1</accession>
<keyword evidence="2" id="KW-1185">Reference proteome</keyword>
<dbReference type="Proteomes" id="UP001497482">
    <property type="component" value="Chromosome 19"/>
</dbReference>
<organism evidence="1 2">
    <name type="scientific">Knipowitschia caucasica</name>
    <name type="common">Caucasian dwarf goby</name>
    <name type="synonym">Pomatoschistus caucasicus</name>
    <dbReference type="NCBI Taxonomy" id="637954"/>
    <lineage>
        <taxon>Eukaryota</taxon>
        <taxon>Metazoa</taxon>
        <taxon>Chordata</taxon>
        <taxon>Craniata</taxon>
        <taxon>Vertebrata</taxon>
        <taxon>Euteleostomi</taxon>
        <taxon>Actinopterygii</taxon>
        <taxon>Neopterygii</taxon>
        <taxon>Teleostei</taxon>
        <taxon>Neoteleostei</taxon>
        <taxon>Acanthomorphata</taxon>
        <taxon>Gobiaria</taxon>
        <taxon>Gobiiformes</taxon>
        <taxon>Gobioidei</taxon>
        <taxon>Gobiidae</taxon>
        <taxon>Gobiinae</taxon>
        <taxon>Knipowitschia</taxon>
    </lineage>
</organism>
<protein>
    <submittedName>
        <fullName evidence="1">Uncharacterized protein</fullName>
    </submittedName>
</protein>
<reference evidence="1 2" key="1">
    <citation type="submission" date="2024-04" db="EMBL/GenBank/DDBJ databases">
        <authorList>
            <person name="Waldvogel A.-M."/>
            <person name="Schoenle A."/>
        </authorList>
    </citation>
    <scope>NUCLEOTIDE SEQUENCE [LARGE SCALE GENOMIC DNA]</scope>
</reference>